<dbReference type="InterPro" id="IPR013783">
    <property type="entry name" value="Ig-like_fold"/>
</dbReference>
<dbReference type="Pfam" id="PF02518">
    <property type="entry name" value="HATPase_c"/>
    <property type="match status" value="1"/>
</dbReference>
<dbReference type="Gene3D" id="2.60.40.10">
    <property type="entry name" value="Immunoglobulins"/>
    <property type="match status" value="1"/>
</dbReference>
<dbReference type="PANTHER" id="PTHR43547">
    <property type="entry name" value="TWO-COMPONENT HISTIDINE KINASE"/>
    <property type="match status" value="1"/>
</dbReference>
<comment type="catalytic activity">
    <reaction evidence="1">
        <text>ATP + protein L-histidine = ADP + protein N-phospho-L-histidine.</text>
        <dbReference type="EC" id="2.7.13.3"/>
    </reaction>
</comment>
<dbReference type="AlphaFoldDB" id="A0AA48GI13"/>
<keyword evidence="3" id="KW-0597">Phosphoprotein</keyword>
<gene>
    <name evidence="8" type="ORF">METEAL_24600</name>
</gene>
<dbReference type="Gene3D" id="1.10.287.130">
    <property type="match status" value="1"/>
</dbReference>
<accession>A0AA48GI13</accession>
<dbReference type="GO" id="GO:0000155">
    <property type="term" value="F:phosphorelay sensor kinase activity"/>
    <property type="evidence" value="ECO:0007669"/>
    <property type="project" value="InterPro"/>
</dbReference>
<dbReference type="InterPro" id="IPR003594">
    <property type="entry name" value="HATPase_dom"/>
</dbReference>
<dbReference type="InterPro" id="IPR004358">
    <property type="entry name" value="Sig_transdc_His_kin-like_C"/>
</dbReference>
<dbReference type="Gene3D" id="3.30.565.10">
    <property type="entry name" value="Histidine kinase-like ATPase, C-terminal domain"/>
    <property type="match status" value="1"/>
</dbReference>
<dbReference type="EMBL" id="AP027080">
    <property type="protein sequence ID" value="BDU73286.1"/>
    <property type="molecule type" value="Genomic_DNA"/>
</dbReference>
<dbReference type="KEGG" id="msil:METEAL_24600"/>
<proteinExistence type="predicted"/>
<keyword evidence="9" id="KW-1185">Reference proteome</keyword>
<dbReference type="SUPFAM" id="SSF47384">
    <property type="entry name" value="Homodimeric domain of signal transducing histidine kinase"/>
    <property type="match status" value="1"/>
</dbReference>
<evidence type="ECO:0000313" key="9">
    <source>
        <dbReference type="Proteomes" id="UP001238179"/>
    </source>
</evidence>
<dbReference type="Gene3D" id="2.130.10.10">
    <property type="entry name" value="YVTN repeat-like/Quinoprotein amine dehydrogenase"/>
    <property type="match status" value="2"/>
</dbReference>
<sequence length="1075" mass="116886">MSTHSEQTLGTGGKCRDNQGLSHHFPRVPMAGSRFHAAAALRLALALCLAAWAFAGAPPGAGPVRVFNASDGVPQMAIYALAADHQGRLWAGTLAGVARFDGQAWKAVEGPPSRYALLVNANSMTCTSDGAMWIGTRFQGYLEYRQGAWKVHDLQAGLPINNVNQLIESSRLDRSGRRILYGATHGRGVVAYQDGAWQRLGGDLSEERTFCLLEREGALWVGSARGVWILEQGRWRPFEGNGALADPLVRALAESTEPDGSRSLWIGTEKGGLYRWRKGRLEALPMKERMGNTSVRALLGGGDGSMWVGTSGGGMAQISGDQWLVRSTHSGLQSDFIRCLAFTPGGPDGSVLWAGSDGKGIFRIHSGGWRRVTVPWPHADPRVQAFAETRNPATGQPVLWMANTCLASLEQGVYTIHKPNAGPVSETMRSLYAFPGEQDLYFGMGNSLGRFSQGRFRFWSEKEGFAQGTVRVLAGTRDARGGRVLWIGTSRGLVRWDGAAFQAMPPPPGDPKPSVRSLDVDGSRLWVGTDKGLACLEGEAWVSPPVLANFPPVGVHALLQLRSDLVVGTFGSGVIHFENPGGSGGHHTFTTRNTPALRQDLVYDLVQDGAGRIYVSSPRGVARVDPGRGWTWDNFSTEDGLPGMECIKGSLFRDSRGRIWVGTEDGPAWLEPGTSTQDSVPKPLVWESAVVRGRSLAQGERLSHRDQGVRFEFRLLTGHREQDTVYRTQLVGLQDAPGDWSGLSYAQFPSLPAGRYTMLVWGRDYAGNQTGPLAFPFRVLPAPWFSPLAWGIYAVLLGGGVLALLRLRTRVLADRNRELMERIGSATREIEQRREEQEKLNRELVLLNLEKTQFMGIAAHDLRNPLNTIILVSDGLVTGDLEDCPPEIGPWVRKIATSAHHMTALIDEFLDVNAIESGMSSPRARAVAIQEILDPLASLYKLRLDAKGQVLVVEGEGRVLADPNHLRQILDNLLSNASKFSPSGAVLRIRVIPGPAATRIEVIDQGPGIQESEKANLFRRFVKLSARPTGGESSSGLGLSIVKHLVDANHGRVWVERPSDVGCAFCLELPSTTEG</sequence>
<dbReference type="Proteomes" id="UP001238179">
    <property type="component" value="Chromosome"/>
</dbReference>
<dbReference type="InterPro" id="IPR036890">
    <property type="entry name" value="HATPase_C_sf"/>
</dbReference>
<organism evidence="8 9">
    <name type="scientific">Mesoterricola silvestris</name>
    <dbReference type="NCBI Taxonomy" id="2927979"/>
    <lineage>
        <taxon>Bacteria</taxon>
        <taxon>Pseudomonadati</taxon>
        <taxon>Acidobacteriota</taxon>
        <taxon>Holophagae</taxon>
        <taxon>Holophagales</taxon>
        <taxon>Holophagaceae</taxon>
        <taxon>Mesoterricola</taxon>
    </lineage>
</organism>
<evidence type="ECO:0000256" key="2">
    <source>
        <dbReference type="ARBA" id="ARBA00012438"/>
    </source>
</evidence>
<dbReference type="CDD" id="cd00082">
    <property type="entry name" value="HisKA"/>
    <property type="match status" value="1"/>
</dbReference>
<dbReference type="SUPFAM" id="SSF63829">
    <property type="entry name" value="Calcium-dependent phosphotriesterase"/>
    <property type="match status" value="1"/>
</dbReference>
<evidence type="ECO:0000256" key="5">
    <source>
        <dbReference type="SAM" id="MobiDB-lite"/>
    </source>
</evidence>
<dbReference type="InterPro" id="IPR036097">
    <property type="entry name" value="HisK_dim/P_sf"/>
</dbReference>
<dbReference type="Pfam" id="PF07494">
    <property type="entry name" value="Reg_prop"/>
    <property type="match status" value="2"/>
</dbReference>
<dbReference type="PROSITE" id="PS50109">
    <property type="entry name" value="HIS_KIN"/>
    <property type="match status" value="1"/>
</dbReference>
<reference evidence="9" key="1">
    <citation type="journal article" date="2023" name="Int. J. Syst. Evol. Microbiol.">
        <title>Mesoterricola silvestris gen. nov., sp. nov., Mesoterricola sediminis sp. nov., Geothrix oryzae sp. nov., Geothrix edaphica sp. nov., Geothrix rubra sp. nov., and Geothrix limicola sp. nov., six novel members of Acidobacteriota isolated from soils.</title>
        <authorList>
            <person name="Itoh H."/>
            <person name="Sugisawa Y."/>
            <person name="Mise K."/>
            <person name="Xu Z."/>
            <person name="Kuniyasu M."/>
            <person name="Ushijima N."/>
            <person name="Kawano K."/>
            <person name="Kobayashi E."/>
            <person name="Shiratori Y."/>
            <person name="Masuda Y."/>
            <person name="Senoo K."/>
        </authorList>
    </citation>
    <scope>NUCLEOTIDE SEQUENCE [LARGE SCALE GENOMIC DNA]</scope>
    <source>
        <strain evidence="9">W79</strain>
    </source>
</reference>
<evidence type="ECO:0000313" key="8">
    <source>
        <dbReference type="EMBL" id="BDU73286.1"/>
    </source>
</evidence>
<feature type="coiled-coil region" evidence="4">
    <location>
        <begin position="816"/>
        <end position="850"/>
    </location>
</feature>
<name>A0AA48GI13_9BACT</name>
<keyword evidence="6" id="KW-1133">Transmembrane helix</keyword>
<evidence type="ECO:0000256" key="1">
    <source>
        <dbReference type="ARBA" id="ARBA00000085"/>
    </source>
</evidence>
<evidence type="ECO:0000259" key="7">
    <source>
        <dbReference type="PROSITE" id="PS50109"/>
    </source>
</evidence>
<keyword evidence="6" id="KW-0812">Transmembrane</keyword>
<dbReference type="InterPro" id="IPR005467">
    <property type="entry name" value="His_kinase_dom"/>
</dbReference>
<dbReference type="InterPro" id="IPR015943">
    <property type="entry name" value="WD40/YVTN_repeat-like_dom_sf"/>
</dbReference>
<dbReference type="InterPro" id="IPR011110">
    <property type="entry name" value="Reg_prop"/>
</dbReference>
<dbReference type="SMART" id="SM00387">
    <property type="entry name" value="HATPase_c"/>
    <property type="match status" value="1"/>
</dbReference>
<protein>
    <recommendedName>
        <fullName evidence="2">histidine kinase</fullName>
        <ecNumber evidence="2">2.7.13.3</ecNumber>
    </recommendedName>
</protein>
<feature type="domain" description="Histidine kinase" evidence="7">
    <location>
        <begin position="857"/>
        <end position="1073"/>
    </location>
</feature>
<dbReference type="SUPFAM" id="SSF55874">
    <property type="entry name" value="ATPase domain of HSP90 chaperone/DNA topoisomerase II/histidine kinase"/>
    <property type="match status" value="1"/>
</dbReference>
<feature type="region of interest" description="Disordered" evidence="5">
    <location>
        <begin position="1"/>
        <end position="21"/>
    </location>
</feature>
<dbReference type="PRINTS" id="PR00344">
    <property type="entry name" value="BCTRLSENSOR"/>
</dbReference>
<dbReference type="PANTHER" id="PTHR43547:SF2">
    <property type="entry name" value="HYBRID SIGNAL TRANSDUCTION HISTIDINE KINASE C"/>
    <property type="match status" value="1"/>
</dbReference>
<keyword evidence="6" id="KW-0472">Membrane</keyword>
<keyword evidence="4" id="KW-0175">Coiled coil</keyword>
<evidence type="ECO:0000256" key="4">
    <source>
        <dbReference type="SAM" id="Coils"/>
    </source>
</evidence>
<evidence type="ECO:0000256" key="3">
    <source>
        <dbReference type="ARBA" id="ARBA00022553"/>
    </source>
</evidence>
<evidence type="ECO:0000256" key="6">
    <source>
        <dbReference type="SAM" id="Phobius"/>
    </source>
</evidence>
<dbReference type="EC" id="2.7.13.3" evidence="2"/>
<dbReference type="Pfam" id="PF00512">
    <property type="entry name" value="HisKA"/>
    <property type="match status" value="1"/>
</dbReference>
<dbReference type="InterPro" id="IPR003661">
    <property type="entry name" value="HisK_dim/P_dom"/>
</dbReference>
<dbReference type="SMART" id="SM00388">
    <property type="entry name" value="HisKA"/>
    <property type="match status" value="1"/>
</dbReference>
<feature type="transmembrane region" description="Helical" evidence="6">
    <location>
        <begin position="784"/>
        <end position="807"/>
    </location>
</feature>